<gene>
    <name evidence="1" type="ORF">MES4922_90011</name>
</gene>
<evidence type="ECO:0000313" key="1">
    <source>
        <dbReference type="EMBL" id="CAH2408004.1"/>
    </source>
</evidence>
<comment type="caution">
    <text evidence="1">The sequence shown here is derived from an EMBL/GenBank/DDBJ whole genome shotgun (WGS) entry which is preliminary data.</text>
</comment>
<accession>A0ABN8KGU0</accession>
<protein>
    <submittedName>
        <fullName evidence="1">Uncharacterized protein</fullName>
    </submittedName>
</protein>
<proteinExistence type="predicted"/>
<keyword evidence="2" id="KW-1185">Reference proteome</keyword>
<dbReference type="Proteomes" id="UP001152604">
    <property type="component" value="Unassembled WGS sequence"/>
</dbReference>
<organism evidence="1 2">
    <name type="scientific">Mesorhizobium ventifaucium</name>
    <dbReference type="NCBI Taxonomy" id="666020"/>
    <lineage>
        <taxon>Bacteria</taxon>
        <taxon>Pseudomonadati</taxon>
        <taxon>Pseudomonadota</taxon>
        <taxon>Alphaproteobacteria</taxon>
        <taxon>Hyphomicrobiales</taxon>
        <taxon>Phyllobacteriaceae</taxon>
        <taxon>Mesorhizobium</taxon>
    </lineage>
</organism>
<dbReference type="EMBL" id="CAKXZS010000089">
    <property type="protein sequence ID" value="CAH2408004.1"/>
    <property type="molecule type" value="Genomic_DNA"/>
</dbReference>
<name>A0ABN8KGU0_9HYPH</name>
<reference evidence="1" key="1">
    <citation type="submission" date="2022-03" db="EMBL/GenBank/DDBJ databases">
        <authorList>
            <person name="Brunel B."/>
        </authorList>
    </citation>
    <scope>NUCLEOTIDE SEQUENCE</scope>
    <source>
        <strain evidence="1">STM4922sample</strain>
    </source>
</reference>
<sequence>MALSEGGGSATVEAAIVALIDTSQAAGQIAIASSFAEIRTPSGSATYGVLPEGATNIFVIPIAAMKAIAGTLLTKENQ</sequence>
<evidence type="ECO:0000313" key="2">
    <source>
        <dbReference type="Proteomes" id="UP001152604"/>
    </source>
</evidence>